<dbReference type="AlphaFoldDB" id="A0A3P1SW20"/>
<dbReference type="OrthoDB" id="6121445at2"/>
<accession>A0A3P1SW20</accession>
<name>A0A3P1SW20_9GAMM</name>
<gene>
    <name evidence="1" type="ORF">EHS89_02210</name>
</gene>
<comment type="caution">
    <text evidence="1">The sequence shown here is derived from an EMBL/GenBank/DDBJ whole genome shotgun (WGS) entry which is preliminary data.</text>
</comment>
<dbReference type="EMBL" id="RQXV01000001">
    <property type="protein sequence ID" value="RRD01394.1"/>
    <property type="molecule type" value="Genomic_DNA"/>
</dbReference>
<dbReference type="RefSeq" id="WP_124924467.1">
    <property type="nucleotide sequence ID" value="NZ_BMOH01000001.1"/>
</dbReference>
<sequence>MNSVTDHRDIYNQAATLRAEVQAELIINAFMFIKDSVKSKVPAFGPLYSTANYKLCMKAMNKRSAAI</sequence>
<protein>
    <submittedName>
        <fullName evidence="1">Uncharacterized protein</fullName>
    </submittedName>
</protein>
<evidence type="ECO:0000313" key="2">
    <source>
        <dbReference type="Proteomes" id="UP000267535"/>
    </source>
</evidence>
<reference evidence="1 2" key="1">
    <citation type="submission" date="2018-11" db="EMBL/GenBank/DDBJ databases">
        <title>The draft genome sequence of Amphritea balenae JAMM 1525T.</title>
        <authorList>
            <person name="Fang Z."/>
            <person name="Zhang Y."/>
            <person name="Han X."/>
        </authorList>
    </citation>
    <scope>NUCLEOTIDE SEQUENCE [LARGE SCALE GENOMIC DNA]</scope>
    <source>
        <strain evidence="1 2">JAMM 1525</strain>
    </source>
</reference>
<proteinExistence type="predicted"/>
<evidence type="ECO:0000313" key="1">
    <source>
        <dbReference type="EMBL" id="RRD01394.1"/>
    </source>
</evidence>
<dbReference type="Proteomes" id="UP000267535">
    <property type="component" value="Unassembled WGS sequence"/>
</dbReference>
<organism evidence="1 2">
    <name type="scientific">Amphritea balenae</name>
    <dbReference type="NCBI Taxonomy" id="452629"/>
    <lineage>
        <taxon>Bacteria</taxon>
        <taxon>Pseudomonadati</taxon>
        <taxon>Pseudomonadota</taxon>
        <taxon>Gammaproteobacteria</taxon>
        <taxon>Oceanospirillales</taxon>
        <taxon>Oceanospirillaceae</taxon>
        <taxon>Amphritea</taxon>
    </lineage>
</organism>
<keyword evidence="2" id="KW-1185">Reference proteome</keyword>